<proteinExistence type="predicted"/>
<geneLocation type="plasmid" evidence="1">
    <name>pDson05</name>
</geneLocation>
<dbReference type="InterPro" id="IPR016888">
    <property type="entry name" value="UCP028498"/>
</dbReference>
<name>A0AAU7UGT9_9DEIO</name>
<gene>
    <name evidence="1" type="ORF">ABOD76_22105</name>
</gene>
<dbReference type="AlphaFoldDB" id="A0AAU7UGT9"/>
<reference evidence="1" key="1">
    <citation type="submission" date="2024-06" db="EMBL/GenBank/DDBJ databases">
        <title>Draft Genome Sequence of Deinococcus sonorensis Type Strain KR-87, a Biofilm Producing Representative of the Genus Deinococcus.</title>
        <authorList>
            <person name="Boren L.S."/>
            <person name="Grosso R.A."/>
            <person name="Hugenberg-Cox A.N."/>
            <person name="Hill J.T.E."/>
            <person name="Albert C.M."/>
            <person name="Tuohy J.M."/>
        </authorList>
    </citation>
    <scope>NUCLEOTIDE SEQUENCE</scope>
    <source>
        <strain evidence="1">KR-87</strain>
        <plasmid evidence="1">pDson05</plasmid>
    </source>
</reference>
<sequence length="116" mass="12784">MARNDDLHIAPLRGDGVTYGTLTWIWSVVVDGQVYVRASTGTDSRWYQAALKQKAGRVTTADMPRAVTFGPVTSEVQPRIDSAYRAKYADRPYLAPMIGERARAATLRVLPSEVDA</sequence>
<evidence type="ECO:0000313" key="1">
    <source>
        <dbReference type="EMBL" id="XBV87621.1"/>
    </source>
</evidence>
<dbReference type="RefSeq" id="WP_350245771.1">
    <property type="nucleotide sequence ID" value="NZ_CP158301.1"/>
</dbReference>
<dbReference type="Pfam" id="PF10012">
    <property type="entry name" value="DUF2255"/>
    <property type="match status" value="1"/>
</dbReference>
<keyword evidence="1" id="KW-0614">Plasmid</keyword>
<protein>
    <submittedName>
        <fullName evidence="1">DUF2255 family protein</fullName>
    </submittedName>
</protein>
<dbReference type="KEGG" id="dsc:ABOD76_22105"/>
<accession>A0AAU7UGT9</accession>
<dbReference type="EMBL" id="CP158301">
    <property type="protein sequence ID" value="XBV87621.1"/>
    <property type="molecule type" value="Genomic_DNA"/>
</dbReference>
<organism evidence="1">
    <name type="scientific">Deinococcus sonorensis KR-87</name>
    <dbReference type="NCBI Taxonomy" id="694439"/>
    <lineage>
        <taxon>Bacteria</taxon>
        <taxon>Thermotogati</taxon>
        <taxon>Deinococcota</taxon>
        <taxon>Deinococci</taxon>
        <taxon>Deinococcales</taxon>
        <taxon>Deinococcaceae</taxon>
        <taxon>Deinococcus</taxon>
    </lineage>
</organism>